<dbReference type="AlphaFoldDB" id="A0A7X0C038"/>
<accession>A0A7X0C038</accession>
<proteinExistence type="predicted"/>
<gene>
    <name evidence="1" type="ORF">FHU36_002628</name>
</gene>
<dbReference type="Pfam" id="PF00702">
    <property type="entry name" value="Hydrolase"/>
    <property type="match status" value="1"/>
</dbReference>
<name>A0A7X0C038_9ACTN</name>
<evidence type="ECO:0000313" key="1">
    <source>
        <dbReference type="EMBL" id="MBB6346119.1"/>
    </source>
</evidence>
<dbReference type="NCBIfam" id="TIGR01549">
    <property type="entry name" value="HAD-SF-IA-v1"/>
    <property type="match status" value="1"/>
</dbReference>
<dbReference type="SFLD" id="SFLDG01129">
    <property type="entry name" value="C1.5:_HAD__Beta-PGM__Phosphata"/>
    <property type="match status" value="1"/>
</dbReference>
<dbReference type="PANTHER" id="PTHR43611:SF3">
    <property type="entry name" value="FLAVIN MONONUCLEOTIDE HYDROLASE 1, CHLOROPLATIC"/>
    <property type="match status" value="1"/>
</dbReference>
<dbReference type="Gene3D" id="3.40.50.1000">
    <property type="entry name" value="HAD superfamily/HAD-like"/>
    <property type="match status" value="1"/>
</dbReference>
<dbReference type="SUPFAM" id="SSF56784">
    <property type="entry name" value="HAD-like"/>
    <property type="match status" value="1"/>
</dbReference>
<protein>
    <submittedName>
        <fullName evidence="1">Putative hydrolase of the HAD superfamily</fullName>
    </submittedName>
</protein>
<dbReference type="GO" id="GO:0016787">
    <property type="term" value="F:hydrolase activity"/>
    <property type="evidence" value="ECO:0007669"/>
    <property type="project" value="UniProtKB-KW"/>
</dbReference>
<dbReference type="RefSeq" id="WP_185083964.1">
    <property type="nucleotide sequence ID" value="NZ_JACHJB010000001.1"/>
</dbReference>
<keyword evidence="1" id="KW-0378">Hydrolase</keyword>
<sequence length="192" mass="20795">MMTFDAVLCDLDGVLRHFDHAVQAEIEARYALPLMRTAFDPAVIGPATLGLISEEEWAESVVVALGGDERARRAVAEFIAVPFTVDEDVRALLARAQERVPVVLVTNATDTLDEHLDRVGLTHFADAVVSSARVGVAKPDRRIYEIAAEVAGAAPERCLFVDDRLENVEAARSLGMTGVHYRAVADLAAVLM</sequence>
<dbReference type="Proteomes" id="UP000583800">
    <property type="component" value="Unassembled WGS sequence"/>
</dbReference>
<comment type="caution">
    <text evidence="1">The sequence shown here is derived from an EMBL/GenBank/DDBJ whole genome shotgun (WGS) entry which is preliminary data.</text>
</comment>
<organism evidence="1 2">
    <name type="scientific">Nonomuraea muscovyensis</name>
    <dbReference type="NCBI Taxonomy" id="1124761"/>
    <lineage>
        <taxon>Bacteria</taxon>
        <taxon>Bacillati</taxon>
        <taxon>Actinomycetota</taxon>
        <taxon>Actinomycetes</taxon>
        <taxon>Streptosporangiales</taxon>
        <taxon>Streptosporangiaceae</taxon>
        <taxon>Nonomuraea</taxon>
    </lineage>
</organism>
<keyword evidence="2" id="KW-1185">Reference proteome</keyword>
<dbReference type="InterPro" id="IPR036412">
    <property type="entry name" value="HAD-like_sf"/>
</dbReference>
<dbReference type="NCBIfam" id="TIGR01509">
    <property type="entry name" value="HAD-SF-IA-v3"/>
    <property type="match status" value="1"/>
</dbReference>
<reference evidence="1 2" key="1">
    <citation type="submission" date="2020-08" db="EMBL/GenBank/DDBJ databases">
        <title>Sequencing the genomes of 1000 actinobacteria strains.</title>
        <authorList>
            <person name="Klenk H.-P."/>
        </authorList>
    </citation>
    <scope>NUCLEOTIDE SEQUENCE [LARGE SCALE GENOMIC DNA]</scope>
    <source>
        <strain evidence="1 2">DSM 45913</strain>
    </source>
</reference>
<dbReference type="EMBL" id="JACHJB010000001">
    <property type="protein sequence ID" value="MBB6346119.1"/>
    <property type="molecule type" value="Genomic_DNA"/>
</dbReference>
<evidence type="ECO:0000313" key="2">
    <source>
        <dbReference type="Proteomes" id="UP000583800"/>
    </source>
</evidence>
<dbReference type="InterPro" id="IPR006439">
    <property type="entry name" value="HAD-SF_hydro_IA"/>
</dbReference>
<dbReference type="SFLD" id="SFLDS00003">
    <property type="entry name" value="Haloacid_Dehalogenase"/>
    <property type="match status" value="1"/>
</dbReference>
<dbReference type="PANTHER" id="PTHR43611">
    <property type="entry name" value="ALPHA-D-GLUCOSE 1-PHOSPHATE PHOSPHATASE"/>
    <property type="match status" value="1"/>
</dbReference>
<dbReference type="InterPro" id="IPR023214">
    <property type="entry name" value="HAD_sf"/>
</dbReference>